<keyword evidence="4" id="KW-0378">Hydrolase</keyword>
<dbReference type="EMBL" id="JAWDGP010003022">
    <property type="protein sequence ID" value="KAK3778086.1"/>
    <property type="molecule type" value="Genomic_DNA"/>
</dbReference>
<evidence type="ECO:0000256" key="9">
    <source>
        <dbReference type="ARBA" id="ARBA00073107"/>
    </source>
</evidence>
<evidence type="ECO:0000313" key="12">
    <source>
        <dbReference type="EMBL" id="KAK3778086.1"/>
    </source>
</evidence>
<evidence type="ECO:0000256" key="5">
    <source>
        <dbReference type="ARBA" id="ARBA00022807"/>
    </source>
</evidence>
<proteinExistence type="inferred from homology"/>
<dbReference type="InterPro" id="IPR000668">
    <property type="entry name" value="Peptidase_C1A_C"/>
</dbReference>
<evidence type="ECO:0000259" key="11">
    <source>
        <dbReference type="SMART" id="SM00645"/>
    </source>
</evidence>
<keyword evidence="3 10" id="KW-0732">Signal</keyword>
<dbReference type="GO" id="GO:0008234">
    <property type="term" value="F:cysteine-type peptidase activity"/>
    <property type="evidence" value="ECO:0007669"/>
    <property type="project" value="UniProtKB-KW"/>
</dbReference>
<dbReference type="InterPro" id="IPR038765">
    <property type="entry name" value="Papain-like_cys_pep_sf"/>
</dbReference>
<dbReference type="PRINTS" id="PR00705">
    <property type="entry name" value="PAPAIN"/>
</dbReference>
<reference evidence="12" key="1">
    <citation type="journal article" date="2023" name="G3 (Bethesda)">
        <title>A reference genome for the long-term kleptoplast-retaining sea slug Elysia crispata morphotype clarki.</title>
        <authorList>
            <person name="Eastman K.E."/>
            <person name="Pendleton A.L."/>
            <person name="Shaikh M.A."/>
            <person name="Suttiyut T."/>
            <person name="Ogas R."/>
            <person name="Tomko P."/>
            <person name="Gavelis G."/>
            <person name="Widhalm J.R."/>
            <person name="Wisecaver J.H."/>
        </authorList>
    </citation>
    <scope>NUCLEOTIDE SEQUENCE</scope>
    <source>
        <strain evidence="12">ECLA1</strain>
    </source>
</reference>
<keyword evidence="7" id="KW-1015">Disulfide bond</keyword>
<comment type="function">
    <text evidence="8">Thiol protease. Has a role as a digestive enzyme.</text>
</comment>
<dbReference type="Gene3D" id="3.90.70.10">
    <property type="entry name" value="Cysteine proteinases"/>
    <property type="match status" value="1"/>
</dbReference>
<evidence type="ECO:0000256" key="10">
    <source>
        <dbReference type="SAM" id="SignalP"/>
    </source>
</evidence>
<comment type="caution">
    <text evidence="12">The sequence shown here is derived from an EMBL/GenBank/DDBJ whole genome shotgun (WGS) entry which is preliminary data.</text>
</comment>
<evidence type="ECO:0000256" key="6">
    <source>
        <dbReference type="ARBA" id="ARBA00023145"/>
    </source>
</evidence>
<dbReference type="Pfam" id="PF00112">
    <property type="entry name" value="Peptidase_C1"/>
    <property type="match status" value="1"/>
</dbReference>
<dbReference type="CDD" id="cd02620">
    <property type="entry name" value="Peptidase_C1A_CathepsinB"/>
    <property type="match status" value="1"/>
</dbReference>
<evidence type="ECO:0000313" key="13">
    <source>
        <dbReference type="Proteomes" id="UP001283361"/>
    </source>
</evidence>
<dbReference type="Proteomes" id="UP001283361">
    <property type="component" value="Unassembled WGS sequence"/>
</dbReference>
<dbReference type="FunFam" id="3.90.70.10:FF:000031">
    <property type="entry name" value="Cathepsin B"/>
    <property type="match status" value="1"/>
</dbReference>
<evidence type="ECO:0000256" key="2">
    <source>
        <dbReference type="ARBA" id="ARBA00022670"/>
    </source>
</evidence>
<gene>
    <name evidence="12" type="ORF">RRG08_044702</name>
</gene>
<dbReference type="PANTHER" id="PTHR12411">
    <property type="entry name" value="CYSTEINE PROTEASE FAMILY C1-RELATED"/>
    <property type="match status" value="1"/>
</dbReference>
<dbReference type="InterPro" id="IPR025661">
    <property type="entry name" value="Pept_asp_AS"/>
</dbReference>
<feature type="chain" id="PRO_5042038737" description="Cathepsin B-like cysteine proteinase" evidence="10">
    <location>
        <begin position="19"/>
        <end position="329"/>
    </location>
</feature>
<evidence type="ECO:0000256" key="7">
    <source>
        <dbReference type="ARBA" id="ARBA00023157"/>
    </source>
</evidence>
<dbReference type="SUPFAM" id="SSF54001">
    <property type="entry name" value="Cysteine proteinases"/>
    <property type="match status" value="1"/>
</dbReference>
<accession>A0AAE0ZZZ9</accession>
<keyword evidence="6" id="KW-0865">Zymogen</keyword>
<dbReference type="GO" id="GO:0006508">
    <property type="term" value="P:proteolysis"/>
    <property type="evidence" value="ECO:0007669"/>
    <property type="project" value="UniProtKB-KW"/>
</dbReference>
<dbReference type="AlphaFoldDB" id="A0AAE0ZZZ9"/>
<evidence type="ECO:0000256" key="8">
    <source>
        <dbReference type="ARBA" id="ARBA00055576"/>
    </source>
</evidence>
<evidence type="ECO:0000256" key="1">
    <source>
        <dbReference type="ARBA" id="ARBA00008455"/>
    </source>
</evidence>
<comment type="similarity">
    <text evidence="1">Belongs to the peptidase C1 family.</text>
</comment>
<keyword evidence="13" id="KW-1185">Reference proteome</keyword>
<evidence type="ECO:0000256" key="3">
    <source>
        <dbReference type="ARBA" id="ARBA00022729"/>
    </source>
</evidence>
<dbReference type="InterPro" id="IPR013128">
    <property type="entry name" value="Peptidase_C1A"/>
</dbReference>
<dbReference type="PROSITE" id="PS00640">
    <property type="entry name" value="THIOL_PROTEASE_ASN"/>
    <property type="match status" value="1"/>
</dbReference>
<sequence length="329" mass="36145">MTMRVLLALIAIFALAAASPLNPLSDAVINYINNVAKPGWTAGRNFDEHELPLLKTLACVNTTANGEYMKQNMPVKDGFFRSDLPKEFDARKKWTKCASIGEIRDQGACGSCWAFATAESITDRICINGLDKVRISSEDILSCCDWCGSGCGGGYPAKAWQYYVQTGVVTGGPYASNQGCMPYEIAPAPGHSHSLMFPREPTPPCTNKCRKGYDKTYNQDKHKGKNSYAVKGVKKAMQEIVDNGPVTAVFDLYQDFYSYKSGVYRHTTGFRVGGHVVKLIGFGNENGDDYWLVANSWNKTWGDHGLFKILRGSNECGIEDWIAGGEPVV</sequence>
<keyword evidence="2" id="KW-0645">Protease</keyword>
<dbReference type="SMART" id="SM00645">
    <property type="entry name" value="Pept_C1"/>
    <property type="match status" value="1"/>
</dbReference>
<feature type="domain" description="Peptidase C1A papain C-terminal" evidence="11">
    <location>
        <begin position="84"/>
        <end position="326"/>
    </location>
</feature>
<feature type="signal peptide" evidence="10">
    <location>
        <begin position="1"/>
        <end position="18"/>
    </location>
</feature>
<organism evidence="12 13">
    <name type="scientific">Elysia crispata</name>
    <name type="common">lettuce slug</name>
    <dbReference type="NCBI Taxonomy" id="231223"/>
    <lineage>
        <taxon>Eukaryota</taxon>
        <taxon>Metazoa</taxon>
        <taxon>Spiralia</taxon>
        <taxon>Lophotrochozoa</taxon>
        <taxon>Mollusca</taxon>
        <taxon>Gastropoda</taxon>
        <taxon>Heterobranchia</taxon>
        <taxon>Euthyneura</taxon>
        <taxon>Panpulmonata</taxon>
        <taxon>Sacoglossa</taxon>
        <taxon>Placobranchoidea</taxon>
        <taxon>Plakobranchidae</taxon>
        <taxon>Elysia</taxon>
    </lineage>
</organism>
<evidence type="ECO:0000256" key="4">
    <source>
        <dbReference type="ARBA" id="ARBA00022801"/>
    </source>
</evidence>
<keyword evidence="5" id="KW-0788">Thiol protease</keyword>
<protein>
    <recommendedName>
        <fullName evidence="9">Cathepsin B-like cysteine proteinase</fullName>
    </recommendedName>
</protein>
<name>A0AAE0ZZZ9_9GAST</name>
<dbReference type="PROSITE" id="PS00139">
    <property type="entry name" value="THIOL_PROTEASE_CYS"/>
    <property type="match status" value="1"/>
</dbReference>
<dbReference type="InterPro" id="IPR000169">
    <property type="entry name" value="Pept_cys_AS"/>
</dbReference>